<feature type="compositionally biased region" description="Gly residues" evidence="5">
    <location>
        <begin position="59"/>
        <end position="69"/>
    </location>
</feature>
<dbReference type="Proteomes" id="UP000198372">
    <property type="component" value="Unassembled WGS sequence"/>
</dbReference>
<keyword evidence="3" id="KW-0862">Zinc</keyword>
<dbReference type="Pfam" id="PF04032">
    <property type="entry name" value="Rpr2"/>
    <property type="match status" value="1"/>
</dbReference>
<dbReference type="EMBL" id="FMSP01000005">
    <property type="protein sequence ID" value="SCV69670.1"/>
    <property type="molecule type" value="Genomic_DNA"/>
</dbReference>
<dbReference type="GO" id="GO:0008033">
    <property type="term" value="P:tRNA processing"/>
    <property type="evidence" value="ECO:0007669"/>
    <property type="project" value="UniProtKB-KW"/>
</dbReference>
<protein>
    <submittedName>
        <fullName evidence="6">BQ2448_1064 protein</fullName>
    </submittedName>
</protein>
<dbReference type="PANTHER" id="PTHR14742">
    <property type="entry name" value="RIBONUCLEASE P SUBUNIT P21"/>
    <property type="match status" value="1"/>
</dbReference>
<dbReference type="GO" id="GO:0046872">
    <property type="term" value="F:metal ion binding"/>
    <property type="evidence" value="ECO:0007669"/>
    <property type="project" value="UniProtKB-KW"/>
</dbReference>
<gene>
    <name evidence="6" type="ORF">BQ2448_1064</name>
</gene>
<evidence type="ECO:0000313" key="7">
    <source>
        <dbReference type="Proteomes" id="UP000198372"/>
    </source>
</evidence>
<keyword evidence="7" id="KW-1185">Reference proteome</keyword>
<keyword evidence="2" id="KW-0479">Metal-binding</keyword>
<evidence type="ECO:0000256" key="3">
    <source>
        <dbReference type="ARBA" id="ARBA00022833"/>
    </source>
</evidence>
<dbReference type="InterPro" id="IPR007175">
    <property type="entry name" value="Rpr2/Snm1/Rpp21"/>
</dbReference>
<dbReference type="OrthoDB" id="128536at2759"/>
<evidence type="ECO:0000256" key="5">
    <source>
        <dbReference type="SAM" id="MobiDB-lite"/>
    </source>
</evidence>
<feature type="region of interest" description="Disordered" evidence="5">
    <location>
        <begin position="59"/>
        <end position="89"/>
    </location>
</feature>
<accession>A0A238F741</accession>
<feature type="compositionally biased region" description="Basic and acidic residues" evidence="5">
    <location>
        <begin position="143"/>
        <end position="158"/>
    </location>
</feature>
<feature type="region of interest" description="Disordered" evidence="5">
    <location>
        <begin position="1"/>
        <end position="30"/>
    </location>
</feature>
<comment type="similarity">
    <text evidence="4">Belongs to the eukaryotic/archaeal RNase P protein component 4 family.</text>
</comment>
<evidence type="ECO:0000256" key="1">
    <source>
        <dbReference type="ARBA" id="ARBA00022694"/>
    </source>
</evidence>
<feature type="region of interest" description="Disordered" evidence="5">
    <location>
        <begin position="109"/>
        <end position="186"/>
    </location>
</feature>
<dbReference type="AlphaFoldDB" id="A0A238F741"/>
<evidence type="ECO:0000256" key="4">
    <source>
        <dbReference type="ARBA" id="ARBA00038402"/>
    </source>
</evidence>
<dbReference type="Gene3D" id="6.20.50.20">
    <property type="match status" value="1"/>
</dbReference>
<evidence type="ECO:0000313" key="6">
    <source>
        <dbReference type="EMBL" id="SCV69670.1"/>
    </source>
</evidence>
<keyword evidence="1" id="KW-0819">tRNA processing</keyword>
<evidence type="ECO:0000256" key="2">
    <source>
        <dbReference type="ARBA" id="ARBA00022723"/>
    </source>
</evidence>
<sequence>MGCKSTTSDPSGASTQSKVITPPLPTSSTAVPSRDVLQRLNYLYQASTLLGTLVNRTGSGGGSTDGLGGVRVKVRDGKRRRKEREGRLIATQPIRSTQSMGMEVEMNSGMQSVDEGRGSRVASTCKGKMTPRTKTTITEEGEGEARDSSTKTESKSESSSRGNGKRKRHHPSPTPHDPTQQGQAPHDVLHSVSCSLAGLMHLVAQKATVKMNPSVKRTVCKGCRSVLVAGVSSSVRVKPSGPHGHRIVHTCLACQTTRKIPSPPIKESSSTNSAATVDEVPLPPTETMSTSNPSILPPPPPPSSTTTTTRTPIPIPAPKSILTAKELRRLRKPVFFERKDHVTIPGTRV</sequence>
<dbReference type="GO" id="GO:0005655">
    <property type="term" value="C:nucleolar ribonuclease P complex"/>
    <property type="evidence" value="ECO:0007669"/>
    <property type="project" value="TreeGrafter"/>
</dbReference>
<feature type="region of interest" description="Disordered" evidence="5">
    <location>
        <begin position="261"/>
        <end position="320"/>
    </location>
</feature>
<reference evidence="7" key="1">
    <citation type="submission" date="2016-09" db="EMBL/GenBank/DDBJ databases">
        <authorList>
            <person name="Jeantristanb JTB J.-T."/>
            <person name="Ricardo R."/>
        </authorList>
    </citation>
    <scope>NUCLEOTIDE SEQUENCE [LARGE SCALE GENOMIC DNA]</scope>
</reference>
<organism evidence="6 7">
    <name type="scientific">Microbotryum intermedium</name>
    <dbReference type="NCBI Taxonomy" id="269621"/>
    <lineage>
        <taxon>Eukaryota</taxon>
        <taxon>Fungi</taxon>
        <taxon>Dikarya</taxon>
        <taxon>Basidiomycota</taxon>
        <taxon>Pucciniomycotina</taxon>
        <taxon>Microbotryomycetes</taxon>
        <taxon>Microbotryales</taxon>
        <taxon>Microbotryaceae</taxon>
        <taxon>Microbotryum</taxon>
    </lineage>
</organism>
<proteinExistence type="inferred from homology"/>
<feature type="compositionally biased region" description="Polar residues" evidence="5">
    <location>
        <begin position="1"/>
        <end position="19"/>
    </location>
</feature>
<dbReference type="STRING" id="269621.A0A238F741"/>
<dbReference type="PANTHER" id="PTHR14742:SF0">
    <property type="entry name" value="RIBONUCLEASE P PROTEIN SUBUNIT P21"/>
    <property type="match status" value="1"/>
</dbReference>
<name>A0A238F741_9BASI</name>